<feature type="compositionally biased region" description="Polar residues" evidence="1">
    <location>
        <begin position="56"/>
        <end position="69"/>
    </location>
</feature>
<dbReference type="AlphaFoldDB" id="A0AAV7TU86"/>
<comment type="caution">
    <text evidence="2">The sequence shown here is derived from an EMBL/GenBank/DDBJ whole genome shotgun (WGS) entry which is preliminary data.</text>
</comment>
<feature type="region of interest" description="Disordered" evidence="1">
    <location>
        <begin position="1"/>
        <end position="128"/>
    </location>
</feature>
<feature type="region of interest" description="Disordered" evidence="1">
    <location>
        <begin position="153"/>
        <end position="193"/>
    </location>
</feature>
<feature type="compositionally biased region" description="Basic and acidic residues" evidence="1">
    <location>
        <begin position="84"/>
        <end position="98"/>
    </location>
</feature>
<accession>A0AAV7TU86</accession>
<evidence type="ECO:0000313" key="2">
    <source>
        <dbReference type="EMBL" id="KAJ1179714.1"/>
    </source>
</evidence>
<sequence length="193" mass="20432">MIGAEAVPEGLDRGEGGDQQGEGPGRGESQLPQGQEIPSSSCAQRLRVHPCDNAPATRSQIAPRTQGTSPLLAVGRRAWAAGHNSRDQQVRCPADPRRAAAAVPGDQQDPVGSTEMGGTPRQGGTARNSVLPEVPKLQALMVPLVMPVDWSSLSQTRAAQPGRSTSSVREPRYHPQLLRQRSPDAQLSAWSAV</sequence>
<feature type="compositionally biased region" description="Polar residues" evidence="1">
    <location>
        <begin position="30"/>
        <end position="43"/>
    </location>
</feature>
<organism evidence="2 3">
    <name type="scientific">Pleurodeles waltl</name>
    <name type="common">Iberian ribbed newt</name>
    <dbReference type="NCBI Taxonomy" id="8319"/>
    <lineage>
        <taxon>Eukaryota</taxon>
        <taxon>Metazoa</taxon>
        <taxon>Chordata</taxon>
        <taxon>Craniata</taxon>
        <taxon>Vertebrata</taxon>
        <taxon>Euteleostomi</taxon>
        <taxon>Amphibia</taxon>
        <taxon>Batrachia</taxon>
        <taxon>Caudata</taxon>
        <taxon>Salamandroidea</taxon>
        <taxon>Salamandridae</taxon>
        <taxon>Pleurodelinae</taxon>
        <taxon>Pleurodeles</taxon>
    </lineage>
</organism>
<dbReference type="EMBL" id="JANPWB010000006">
    <property type="protein sequence ID" value="KAJ1179714.1"/>
    <property type="molecule type" value="Genomic_DNA"/>
</dbReference>
<proteinExistence type="predicted"/>
<protein>
    <submittedName>
        <fullName evidence="2">Uncharacterized protein</fullName>
    </submittedName>
</protein>
<gene>
    <name evidence="2" type="ORF">NDU88_004948</name>
</gene>
<feature type="compositionally biased region" description="Gly residues" evidence="1">
    <location>
        <begin position="17"/>
        <end position="26"/>
    </location>
</feature>
<reference evidence="2" key="1">
    <citation type="journal article" date="2022" name="bioRxiv">
        <title>Sequencing and chromosome-scale assembly of the giantPleurodeles waltlgenome.</title>
        <authorList>
            <person name="Brown T."/>
            <person name="Elewa A."/>
            <person name="Iarovenko S."/>
            <person name="Subramanian E."/>
            <person name="Araus A.J."/>
            <person name="Petzold A."/>
            <person name="Susuki M."/>
            <person name="Suzuki K.-i.T."/>
            <person name="Hayashi T."/>
            <person name="Toyoda A."/>
            <person name="Oliveira C."/>
            <person name="Osipova E."/>
            <person name="Leigh N.D."/>
            <person name="Simon A."/>
            <person name="Yun M.H."/>
        </authorList>
    </citation>
    <scope>NUCLEOTIDE SEQUENCE</scope>
    <source>
        <strain evidence="2">20211129_DDA</strain>
        <tissue evidence="2">Liver</tissue>
    </source>
</reference>
<name>A0AAV7TU86_PLEWA</name>
<feature type="compositionally biased region" description="Polar residues" evidence="1">
    <location>
        <begin position="153"/>
        <end position="168"/>
    </location>
</feature>
<evidence type="ECO:0000256" key="1">
    <source>
        <dbReference type="SAM" id="MobiDB-lite"/>
    </source>
</evidence>
<keyword evidence="3" id="KW-1185">Reference proteome</keyword>
<evidence type="ECO:0000313" key="3">
    <source>
        <dbReference type="Proteomes" id="UP001066276"/>
    </source>
</evidence>
<dbReference type="Proteomes" id="UP001066276">
    <property type="component" value="Chromosome 3_2"/>
</dbReference>
<feature type="compositionally biased region" description="Polar residues" evidence="1">
    <location>
        <begin position="183"/>
        <end position="193"/>
    </location>
</feature>